<evidence type="ECO:0000313" key="1">
    <source>
        <dbReference type="EMBL" id="KAF7120767.1"/>
    </source>
</evidence>
<dbReference type="AlphaFoldDB" id="A0A834G0A6"/>
<dbReference type="Proteomes" id="UP000626092">
    <property type="component" value="Unassembled WGS sequence"/>
</dbReference>
<name>A0A834G0A6_RHOSS</name>
<dbReference type="PANTHER" id="PTHR33103:SF99">
    <property type="entry name" value="DUF674 FAMILY PROTEIN"/>
    <property type="match status" value="1"/>
</dbReference>
<dbReference type="EMBL" id="WJXA01000013">
    <property type="protein sequence ID" value="KAF7120767.1"/>
    <property type="molecule type" value="Genomic_DNA"/>
</dbReference>
<sequence length="241" mass="26200">MASTKKILIKLLVDNSSRKVLFAEAGKDFVDFLFGLLEFPLGSILALMFEQGVSGSGSLGKIYESVKNLDNDYLVSNQTRKSLLRPRIADVASASDTKHTLLKQFPQQEHSNHSNPFQHDQKPGQFVCSLPPSIFAPSPQIVSSFAGSSTTGVPAPAPPMVVEGYVKGVVTYMVMDDLIVKPMSNISSISLLCSIGVQNLSSVEEKTVEVDLDKGLKLLKASFESNTVLTDVFLPTMRFTI</sequence>
<evidence type="ECO:0000313" key="2">
    <source>
        <dbReference type="Proteomes" id="UP000626092"/>
    </source>
</evidence>
<gene>
    <name evidence="1" type="ORF">RHSIM_Rhsim13G0083700</name>
</gene>
<dbReference type="PANTHER" id="PTHR33103">
    <property type="entry name" value="OS01G0153900 PROTEIN"/>
    <property type="match status" value="1"/>
</dbReference>
<protein>
    <recommendedName>
        <fullName evidence="3">DUF674 family protein</fullName>
    </recommendedName>
</protein>
<evidence type="ECO:0008006" key="3">
    <source>
        <dbReference type="Google" id="ProtNLM"/>
    </source>
</evidence>
<reference evidence="1" key="1">
    <citation type="submission" date="2019-11" db="EMBL/GenBank/DDBJ databases">
        <authorList>
            <person name="Liu Y."/>
            <person name="Hou J."/>
            <person name="Li T.-Q."/>
            <person name="Guan C.-H."/>
            <person name="Wu X."/>
            <person name="Wu H.-Z."/>
            <person name="Ling F."/>
            <person name="Zhang R."/>
            <person name="Shi X.-G."/>
            <person name="Ren J.-P."/>
            <person name="Chen E.-F."/>
            <person name="Sun J.-M."/>
        </authorList>
    </citation>
    <scope>NUCLEOTIDE SEQUENCE</scope>
    <source>
        <strain evidence="1">Adult_tree_wgs_1</strain>
        <tissue evidence="1">Leaves</tissue>
    </source>
</reference>
<accession>A0A834G0A6</accession>
<dbReference type="Pfam" id="PF05056">
    <property type="entry name" value="DUF674"/>
    <property type="match status" value="2"/>
</dbReference>
<keyword evidence="2" id="KW-1185">Reference proteome</keyword>
<organism evidence="1 2">
    <name type="scientific">Rhododendron simsii</name>
    <name type="common">Sims's rhododendron</name>
    <dbReference type="NCBI Taxonomy" id="118357"/>
    <lineage>
        <taxon>Eukaryota</taxon>
        <taxon>Viridiplantae</taxon>
        <taxon>Streptophyta</taxon>
        <taxon>Embryophyta</taxon>
        <taxon>Tracheophyta</taxon>
        <taxon>Spermatophyta</taxon>
        <taxon>Magnoliopsida</taxon>
        <taxon>eudicotyledons</taxon>
        <taxon>Gunneridae</taxon>
        <taxon>Pentapetalae</taxon>
        <taxon>asterids</taxon>
        <taxon>Ericales</taxon>
        <taxon>Ericaceae</taxon>
        <taxon>Ericoideae</taxon>
        <taxon>Rhodoreae</taxon>
        <taxon>Rhododendron</taxon>
    </lineage>
</organism>
<comment type="caution">
    <text evidence="1">The sequence shown here is derived from an EMBL/GenBank/DDBJ whole genome shotgun (WGS) entry which is preliminary data.</text>
</comment>
<dbReference type="InterPro" id="IPR007750">
    <property type="entry name" value="DUF674"/>
</dbReference>
<dbReference type="OrthoDB" id="2014278at2759"/>
<proteinExistence type="predicted"/>